<dbReference type="Pfam" id="PF20001">
    <property type="entry name" value="DUF6428"/>
    <property type="match status" value="1"/>
</dbReference>
<name>A0ABV9T289_9BACT</name>
<sequence length="131" mass="14075">MDCGGARNEWEEVHVQLWESQSPEPNHQVNTTKALKIFEAVGKSRPTHEDAEVKFEYGNGLFHTAVLPVQNIVVDDSNLVVKLMAEQTTCKAKDRAATPGEKAAACCGTSVPSLGVRSTETSVRTAASGCC</sequence>
<evidence type="ECO:0000313" key="2">
    <source>
        <dbReference type="Proteomes" id="UP001595818"/>
    </source>
</evidence>
<reference evidence="2" key="1">
    <citation type="journal article" date="2019" name="Int. J. Syst. Evol. Microbiol.">
        <title>The Global Catalogue of Microorganisms (GCM) 10K type strain sequencing project: providing services to taxonomists for standard genome sequencing and annotation.</title>
        <authorList>
            <consortium name="The Broad Institute Genomics Platform"/>
            <consortium name="The Broad Institute Genome Sequencing Center for Infectious Disease"/>
            <person name="Wu L."/>
            <person name="Ma J."/>
        </authorList>
    </citation>
    <scope>NUCLEOTIDE SEQUENCE [LARGE SCALE GENOMIC DNA]</scope>
    <source>
        <strain evidence="2">CGMCC 4.7466</strain>
    </source>
</reference>
<evidence type="ECO:0000313" key="1">
    <source>
        <dbReference type="EMBL" id="MFC4872315.1"/>
    </source>
</evidence>
<gene>
    <name evidence="1" type="ORF">ACFPFU_11485</name>
</gene>
<proteinExistence type="predicted"/>
<comment type="caution">
    <text evidence="1">The sequence shown here is derived from an EMBL/GenBank/DDBJ whole genome shotgun (WGS) entry which is preliminary data.</text>
</comment>
<dbReference type="Proteomes" id="UP001595818">
    <property type="component" value="Unassembled WGS sequence"/>
</dbReference>
<dbReference type="InterPro" id="IPR045534">
    <property type="entry name" value="DUF6428"/>
</dbReference>
<accession>A0ABV9T289</accession>
<dbReference type="RefSeq" id="WP_377064594.1">
    <property type="nucleotide sequence ID" value="NZ_JBHSJJ010000005.1"/>
</dbReference>
<dbReference type="EMBL" id="JBHSJJ010000005">
    <property type="protein sequence ID" value="MFC4872315.1"/>
    <property type="molecule type" value="Genomic_DNA"/>
</dbReference>
<keyword evidence="2" id="KW-1185">Reference proteome</keyword>
<protein>
    <submittedName>
        <fullName evidence="1">DUF6428 family protein</fullName>
    </submittedName>
</protein>
<organism evidence="1 2">
    <name type="scientific">Negadavirga shengliensis</name>
    <dbReference type="NCBI Taxonomy" id="1389218"/>
    <lineage>
        <taxon>Bacteria</taxon>
        <taxon>Pseudomonadati</taxon>
        <taxon>Bacteroidota</taxon>
        <taxon>Cytophagia</taxon>
        <taxon>Cytophagales</taxon>
        <taxon>Cyclobacteriaceae</taxon>
        <taxon>Negadavirga</taxon>
    </lineage>
</organism>